<organism evidence="3 4">
    <name type="scientific">Sporolactobacillus shoreae</name>
    <dbReference type="NCBI Taxonomy" id="1465501"/>
    <lineage>
        <taxon>Bacteria</taxon>
        <taxon>Bacillati</taxon>
        <taxon>Bacillota</taxon>
        <taxon>Bacilli</taxon>
        <taxon>Bacillales</taxon>
        <taxon>Sporolactobacillaceae</taxon>
        <taxon>Sporolactobacillus</taxon>
    </lineage>
</organism>
<dbReference type="RefSeq" id="WP_135349791.1">
    <property type="nucleotide sequence ID" value="NZ_SRJD01000026.1"/>
</dbReference>
<accession>A0A4Z0GHZ6</accession>
<dbReference type="GO" id="GO:0030153">
    <property type="term" value="P:bacteriocin immunity"/>
    <property type="evidence" value="ECO:0007669"/>
    <property type="project" value="InterPro"/>
</dbReference>
<name>A0A4Z0GHZ6_9BACL</name>
<sequence>MSFKAKRGIAAAIAIWAIGSILIVISITLGVANILHFYENIWLIFMLWIISILCLLIGITMFMVWQTLYYEVSEDSIIIHQSPLRNKRIRFHQIESITKANTVLAGPALSLKNRLIILHNGGTCTVISPENFDEFVALIKKSSPTIQFHI</sequence>
<dbReference type="AlphaFoldDB" id="A0A4Z0GHZ6"/>
<evidence type="ECO:0000313" key="3">
    <source>
        <dbReference type="EMBL" id="TGA96352.1"/>
    </source>
</evidence>
<evidence type="ECO:0000259" key="2">
    <source>
        <dbReference type="Pfam" id="PF06713"/>
    </source>
</evidence>
<comment type="caution">
    <text evidence="3">The sequence shown here is derived from an EMBL/GenBank/DDBJ whole genome shotgun (WGS) entry which is preliminary data.</text>
</comment>
<feature type="transmembrane region" description="Helical" evidence="1">
    <location>
        <begin position="12"/>
        <end position="35"/>
    </location>
</feature>
<dbReference type="EMBL" id="SRJD01000026">
    <property type="protein sequence ID" value="TGA96352.1"/>
    <property type="molecule type" value="Genomic_DNA"/>
</dbReference>
<feature type="transmembrane region" description="Helical" evidence="1">
    <location>
        <begin position="41"/>
        <end position="65"/>
    </location>
</feature>
<keyword evidence="4" id="KW-1185">Reference proteome</keyword>
<keyword evidence="1" id="KW-1133">Transmembrane helix</keyword>
<evidence type="ECO:0000256" key="1">
    <source>
        <dbReference type="SAM" id="Phobius"/>
    </source>
</evidence>
<dbReference type="OrthoDB" id="6658731at2"/>
<dbReference type="Proteomes" id="UP000298347">
    <property type="component" value="Unassembled WGS sequence"/>
</dbReference>
<protein>
    <recommendedName>
        <fullName evidence="2">Uncharacterized protein YyaB-like PH domain-containing protein</fullName>
    </recommendedName>
</protein>
<dbReference type="InterPro" id="IPR009589">
    <property type="entry name" value="PH_YyaB-like"/>
</dbReference>
<dbReference type="Pfam" id="PF06713">
    <property type="entry name" value="bPH_4"/>
    <property type="match status" value="1"/>
</dbReference>
<feature type="domain" description="Uncharacterized protein YyaB-like PH" evidence="2">
    <location>
        <begin position="69"/>
        <end position="141"/>
    </location>
</feature>
<gene>
    <name evidence="3" type="ORF">E4665_15930</name>
</gene>
<keyword evidence="1" id="KW-0812">Transmembrane</keyword>
<evidence type="ECO:0000313" key="4">
    <source>
        <dbReference type="Proteomes" id="UP000298347"/>
    </source>
</evidence>
<reference evidence="3 4" key="1">
    <citation type="journal article" date="2015" name="Int. J. Syst. Evol. Microbiol.">
        <title>Sporolactobacillus shoreae sp. nov. and Sporolactobacillus spathodeae sp. nov., two spore-forming lactic acid bacteria isolated from tree barks in Thailand.</title>
        <authorList>
            <person name="Thamacharoensuk T."/>
            <person name="Kitahara M."/>
            <person name="Ohkuma M."/>
            <person name="Thongchul N."/>
            <person name="Tanasupawat S."/>
        </authorList>
    </citation>
    <scope>NUCLEOTIDE SEQUENCE [LARGE SCALE GENOMIC DNA]</scope>
    <source>
        <strain evidence="3 4">BK92</strain>
    </source>
</reference>
<keyword evidence="1" id="KW-0472">Membrane</keyword>
<proteinExistence type="predicted"/>